<reference evidence="1" key="2">
    <citation type="submission" date="2023-06" db="EMBL/GenBank/DDBJ databases">
        <authorList>
            <person name="Ma L."/>
            <person name="Liu K.-W."/>
            <person name="Li Z."/>
            <person name="Hsiao Y.-Y."/>
            <person name="Qi Y."/>
            <person name="Fu T."/>
            <person name="Tang G."/>
            <person name="Zhang D."/>
            <person name="Sun W.-H."/>
            <person name="Liu D.-K."/>
            <person name="Li Y."/>
            <person name="Chen G.-Z."/>
            <person name="Liu X.-D."/>
            <person name="Liao X.-Y."/>
            <person name="Jiang Y.-T."/>
            <person name="Yu X."/>
            <person name="Hao Y."/>
            <person name="Huang J."/>
            <person name="Zhao X.-W."/>
            <person name="Ke S."/>
            <person name="Chen Y.-Y."/>
            <person name="Wu W.-L."/>
            <person name="Hsu J.-L."/>
            <person name="Lin Y.-F."/>
            <person name="Huang M.-D."/>
            <person name="Li C.-Y."/>
            <person name="Huang L."/>
            <person name="Wang Z.-W."/>
            <person name="Zhao X."/>
            <person name="Zhong W.-Y."/>
            <person name="Peng D.-H."/>
            <person name="Ahmad S."/>
            <person name="Lan S."/>
            <person name="Zhang J.-S."/>
            <person name="Tsai W.-C."/>
            <person name="Van De Peer Y."/>
            <person name="Liu Z.-J."/>
        </authorList>
    </citation>
    <scope>NUCLEOTIDE SEQUENCE</scope>
    <source>
        <strain evidence="1">SCP</strain>
        <tissue evidence="1">Leaves</tissue>
    </source>
</reference>
<accession>A0AAV9AAK7</accession>
<sequence>MDGWKETREKGSSGLFHEVMKTFSPVGRFRPNLPPGSQQLVGWSKLCQITSSPCKMRFPLSRSSATVELEVVEVMLVDQTGFFEPLRRTRLWVFESFSSDDGELEMGVSLLATQTTVLGVALVYQMPM</sequence>
<proteinExistence type="predicted"/>
<gene>
    <name evidence="1" type="ORF">QJS04_geneDACA021962</name>
</gene>
<dbReference type="Proteomes" id="UP001179952">
    <property type="component" value="Unassembled WGS sequence"/>
</dbReference>
<dbReference type="AlphaFoldDB" id="A0AAV9AAK7"/>
<comment type="caution">
    <text evidence="1">The sequence shown here is derived from an EMBL/GenBank/DDBJ whole genome shotgun (WGS) entry which is preliminary data.</text>
</comment>
<reference evidence="1" key="1">
    <citation type="journal article" date="2023" name="Nat. Commun.">
        <title>Diploid and tetraploid genomes of Acorus and the evolution of monocots.</title>
        <authorList>
            <person name="Ma L."/>
            <person name="Liu K.W."/>
            <person name="Li Z."/>
            <person name="Hsiao Y.Y."/>
            <person name="Qi Y."/>
            <person name="Fu T."/>
            <person name="Tang G.D."/>
            <person name="Zhang D."/>
            <person name="Sun W.H."/>
            <person name="Liu D.K."/>
            <person name="Li Y."/>
            <person name="Chen G.Z."/>
            <person name="Liu X.D."/>
            <person name="Liao X.Y."/>
            <person name="Jiang Y.T."/>
            <person name="Yu X."/>
            <person name="Hao Y."/>
            <person name="Huang J."/>
            <person name="Zhao X.W."/>
            <person name="Ke S."/>
            <person name="Chen Y.Y."/>
            <person name="Wu W.L."/>
            <person name="Hsu J.L."/>
            <person name="Lin Y.F."/>
            <person name="Huang M.D."/>
            <person name="Li C.Y."/>
            <person name="Huang L."/>
            <person name="Wang Z.W."/>
            <person name="Zhao X."/>
            <person name="Zhong W.Y."/>
            <person name="Peng D.H."/>
            <person name="Ahmad S."/>
            <person name="Lan S."/>
            <person name="Zhang J.S."/>
            <person name="Tsai W.C."/>
            <person name="Van de Peer Y."/>
            <person name="Liu Z.J."/>
        </authorList>
    </citation>
    <scope>NUCLEOTIDE SEQUENCE</scope>
    <source>
        <strain evidence="1">SCP</strain>
    </source>
</reference>
<evidence type="ECO:0000313" key="1">
    <source>
        <dbReference type="EMBL" id="KAK1261155.1"/>
    </source>
</evidence>
<organism evidence="1 2">
    <name type="scientific">Acorus gramineus</name>
    <name type="common">Dwarf sweet flag</name>
    <dbReference type="NCBI Taxonomy" id="55184"/>
    <lineage>
        <taxon>Eukaryota</taxon>
        <taxon>Viridiplantae</taxon>
        <taxon>Streptophyta</taxon>
        <taxon>Embryophyta</taxon>
        <taxon>Tracheophyta</taxon>
        <taxon>Spermatophyta</taxon>
        <taxon>Magnoliopsida</taxon>
        <taxon>Liliopsida</taxon>
        <taxon>Acoraceae</taxon>
        <taxon>Acorus</taxon>
    </lineage>
</organism>
<evidence type="ECO:0000313" key="2">
    <source>
        <dbReference type="Proteomes" id="UP001179952"/>
    </source>
</evidence>
<name>A0AAV9AAK7_ACOGR</name>
<protein>
    <submittedName>
        <fullName evidence="1">Uncharacterized protein</fullName>
    </submittedName>
</protein>
<dbReference type="EMBL" id="JAUJYN010000011">
    <property type="protein sequence ID" value="KAK1261155.1"/>
    <property type="molecule type" value="Genomic_DNA"/>
</dbReference>
<keyword evidence="2" id="KW-1185">Reference proteome</keyword>